<reference evidence="3 4" key="1">
    <citation type="submission" date="2017-01" db="EMBL/GenBank/DDBJ databases">
        <title>Draft genome sequence of Bacillus oleronius.</title>
        <authorList>
            <person name="Allam M."/>
        </authorList>
    </citation>
    <scope>NUCLEOTIDE SEQUENCE [LARGE SCALE GENOMIC DNA]</scope>
    <source>
        <strain evidence="3 4">DSM 9356</strain>
    </source>
</reference>
<evidence type="ECO:0000256" key="1">
    <source>
        <dbReference type="ARBA" id="ARBA00007689"/>
    </source>
</evidence>
<feature type="domain" description="YCII-related" evidence="2">
    <location>
        <begin position="3"/>
        <end position="84"/>
    </location>
</feature>
<comment type="similarity">
    <text evidence="1">Belongs to the YciI family.</text>
</comment>
<dbReference type="PANTHER" id="PTHR37828:SF1">
    <property type="entry name" value="YCII-RELATED DOMAIN-CONTAINING PROTEIN"/>
    <property type="match status" value="1"/>
</dbReference>
<dbReference type="RefSeq" id="WP_078110184.1">
    <property type="nucleotide sequence ID" value="NZ_CP065424.1"/>
</dbReference>
<organism evidence="3 4">
    <name type="scientific">Heyndrickxia oleronia</name>
    <dbReference type="NCBI Taxonomy" id="38875"/>
    <lineage>
        <taxon>Bacteria</taxon>
        <taxon>Bacillati</taxon>
        <taxon>Bacillota</taxon>
        <taxon>Bacilli</taxon>
        <taxon>Bacillales</taxon>
        <taxon>Bacillaceae</taxon>
        <taxon>Heyndrickxia</taxon>
    </lineage>
</organism>
<comment type="caution">
    <text evidence="3">The sequence shown here is derived from an EMBL/GenBank/DDBJ whole genome shotgun (WGS) entry which is preliminary data.</text>
</comment>
<evidence type="ECO:0000313" key="4">
    <source>
        <dbReference type="Proteomes" id="UP000189761"/>
    </source>
</evidence>
<dbReference type="AlphaFoldDB" id="A0A8E2IC62"/>
<dbReference type="Proteomes" id="UP000189761">
    <property type="component" value="Unassembled WGS sequence"/>
</dbReference>
<name>A0A8E2IC62_9BACI</name>
<sequence length="107" mass="12477">MQKFLILLKDKREGELTHELLKQLVEHLQELNNTSNLFICGPLKDNEKAMQILICETKNEAQKLVESDPFIKKGYYASYEVHEIIEANEGNNWLFDDPQTKSNLLNQ</sequence>
<evidence type="ECO:0000313" key="3">
    <source>
        <dbReference type="EMBL" id="OOP68285.1"/>
    </source>
</evidence>
<dbReference type="Pfam" id="PF03795">
    <property type="entry name" value="YCII"/>
    <property type="match status" value="1"/>
</dbReference>
<keyword evidence="4" id="KW-1185">Reference proteome</keyword>
<accession>A0A8E2IC62</accession>
<dbReference type="SUPFAM" id="SSF54909">
    <property type="entry name" value="Dimeric alpha+beta barrel"/>
    <property type="match status" value="1"/>
</dbReference>
<dbReference type="Gene3D" id="3.30.70.1060">
    <property type="entry name" value="Dimeric alpha+beta barrel"/>
    <property type="match status" value="1"/>
</dbReference>
<dbReference type="EMBL" id="MTLA01000122">
    <property type="protein sequence ID" value="OOP68285.1"/>
    <property type="molecule type" value="Genomic_DNA"/>
</dbReference>
<gene>
    <name evidence="3" type="ORF">BWZ43_11145</name>
</gene>
<evidence type="ECO:0000259" key="2">
    <source>
        <dbReference type="Pfam" id="PF03795"/>
    </source>
</evidence>
<proteinExistence type="inferred from homology"/>
<protein>
    <recommendedName>
        <fullName evidence="2">YCII-related domain-containing protein</fullName>
    </recommendedName>
</protein>
<dbReference type="PANTHER" id="PTHR37828">
    <property type="entry name" value="GSR2449 PROTEIN"/>
    <property type="match status" value="1"/>
</dbReference>
<dbReference type="InterPro" id="IPR011008">
    <property type="entry name" value="Dimeric_a/b-barrel"/>
</dbReference>
<dbReference type="InterPro" id="IPR005545">
    <property type="entry name" value="YCII"/>
</dbReference>